<organism evidence="11">
    <name type="scientific">uncultured Campylobacterales bacterium</name>
    <dbReference type="NCBI Taxonomy" id="352960"/>
    <lineage>
        <taxon>Bacteria</taxon>
        <taxon>Pseudomonadati</taxon>
        <taxon>Campylobacterota</taxon>
        <taxon>Epsilonproteobacteria</taxon>
        <taxon>Campylobacterales</taxon>
        <taxon>environmental samples</taxon>
    </lineage>
</organism>
<dbReference type="PROSITE" id="PS50862">
    <property type="entry name" value="AA_TRNA_LIGASE_II"/>
    <property type="match status" value="1"/>
</dbReference>
<dbReference type="AlphaFoldDB" id="A0A6S6T8E1"/>
<comment type="similarity">
    <text evidence="1 8">Belongs to the class-II aminoacyl-tRNA synthetase family.</text>
</comment>
<dbReference type="SUPFAM" id="SSF55681">
    <property type="entry name" value="Class II aaRS and biotin synthetases"/>
    <property type="match status" value="1"/>
</dbReference>
<dbReference type="Pfam" id="PF00152">
    <property type="entry name" value="tRNA-synt_2"/>
    <property type="match status" value="1"/>
</dbReference>
<keyword evidence="8" id="KW-0963">Cytoplasm</keyword>
<dbReference type="PRINTS" id="PR00982">
    <property type="entry name" value="TRNASYNTHLYS"/>
</dbReference>
<dbReference type="EC" id="6.1.1.6" evidence="8"/>
<dbReference type="NCBIfam" id="TIGR00499">
    <property type="entry name" value="lysS_bact"/>
    <property type="match status" value="1"/>
</dbReference>
<dbReference type="GO" id="GO:0004824">
    <property type="term" value="F:lysine-tRNA ligase activity"/>
    <property type="evidence" value="ECO:0007669"/>
    <property type="project" value="UniProtKB-UniRule"/>
</dbReference>
<evidence type="ECO:0000256" key="3">
    <source>
        <dbReference type="ARBA" id="ARBA00022723"/>
    </source>
</evidence>
<dbReference type="NCBIfam" id="NF001756">
    <property type="entry name" value="PRK00484.1"/>
    <property type="match status" value="1"/>
</dbReference>
<name>A0A6S6T8E1_9BACT</name>
<keyword evidence="8" id="KW-0648">Protein biosynthesis</keyword>
<keyword evidence="2 8" id="KW-0436">Ligase</keyword>
<dbReference type="GO" id="GO:0000287">
    <property type="term" value="F:magnesium ion binding"/>
    <property type="evidence" value="ECO:0007669"/>
    <property type="project" value="UniProtKB-UniRule"/>
</dbReference>
<evidence type="ECO:0000313" key="11">
    <source>
        <dbReference type="EMBL" id="CAA6811166.1"/>
    </source>
</evidence>
<evidence type="ECO:0000256" key="9">
    <source>
        <dbReference type="RuleBase" id="RU000336"/>
    </source>
</evidence>
<dbReference type="CDD" id="cd04322">
    <property type="entry name" value="LysRS_N"/>
    <property type="match status" value="1"/>
</dbReference>
<keyword evidence="3 8" id="KW-0479">Metal-binding</keyword>
<dbReference type="PANTHER" id="PTHR42918:SF15">
    <property type="entry name" value="LYSINE--TRNA LIGASE, CHLOROPLASTIC_MITOCHONDRIAL"/>
    <property type="match status" value="1"/>
</dbReference>
<dbReference type="InterPro" id="IPR018149">
    <property type="entry name" value="Lys-tRNA-synth_II_C"/>
</dbReference>
<dbReference type="InterPro" id="IPR002313">
    <property type="entry name" value="Lys-tRNA-ligase_II"/>
</dbReference>
<dbReference type="InterPro" id="IPR044136">
    <property type="entry name" value="Lys-tRNA-ligase_II_N"/>
</dbReference>
<dbReference type="HAMAP" id="MF_00252">
    <property type="entry name" value="Lys_tRNA_synth_class2"/>
    <property type="match status" value="1"/>
</dbReference>
<feature type="domain" description="Aminoacyl-transfer RNA synthetases class-II family profile" evidence="10">
    <location>
        <begin position="173"/>
        <end position="491"/>
    </location>
</feature>
<keyword evidence="8 9" id="KW-0460">Magnesium</keyword>
<comment type="cofactor">
    <cofactor evidence="8 9">
        <name>Mg(2+)</name>
        <dbReference type="ChEBI" id="CHEBI:18420"/>
    </cofactor>
    <text evidence="8 9">Binds 3 Mg(2+) ions per subunit.</text>
</comment>
<dbReference type="EMBL" id="CACVAW010000044">
    <property type="protein sequence ID" value="CAA6811166.1"/>
    <property type="molecule type" value="Genomic_DNA"/>
</dbReference>
<comment type="catalytic activity">
    <reaction evidence="7 8 9">
        <text>tRNA(Lys) + L-lysine + ATP = L-lysyl-tRNA(Lys) + AMP + diphosphate</text>
        <dbReference type="Rhea" id="RHEA:20792"/>
        <dbReference type="Rhea" id="RHEA-COMP:9696"/>
        <dbReference type="Rhea" id="RHEA-COMP:9697"/>
        <dbReference type="ChEBI" id="CHEBI:30616"/>
        <dbReference type="ChEBI" id="CHEBI:32551"/>
        <dbReference type="ChEBI" id="CHEBI:33019"/>
        <dbReference type="ChEBI" id="CHEBI:78442"/>
        <dbReference type="ChEBI" id="CHEBI:78529"/>
        <dbReference type="ChEBI" id="CHEBI:456215"/>
        <dbReference type="EC" id="6.1.1.6"/>
    </reaction>
</comment>
<evidence type="ECO:0000256" key="8">
    <source>
        <dbReference type="HAMAP-Rule" id="MF_00252"/>
    </source>
</evidence>
<dbReference type="InterPro" id="IPR012340">
    <property type="entry name" value="NA-bd_OB-fold"/>
</dbReference>
<dbReference type="PANTHER" id="PTHR42918">
    <property type="entry name" value="LYSYL-TRNA SYNTHETASE"/>
    <property type="match status" value="1"/>
</dbReference>
<gene>
    <name evidence="8" type="primary">lysS</name>
    <name evidence="11" type="ORF">HELGO_WM6407</name>
</gene>
<feature type="binding site" evidence="8">
    <location>
        <position position="410"/>
    </location>
    <ligand>
        <name>Mg(2+)</name>
        <dbReference type="ChEBI" id="CHEBI:18420"/>
        <label>2</label>
    </ligand>
</feature>
<dbReference type="Gene3D" id="2.40.50.140">
    <property type="entry name" value="Nucleic acid-binding proteins"/>
    <property type="match status" value="1"/>
</dbReference>
<feature type="binding site" evidence="8">
    <location>
        <position position="410"/>
    </location>
    <ligand>
        <name>Mg(2+)</name>
        <dbReference type="ChEBI" id="CHEBI:18420"/>
        <label>1</label>
    </ligand>
</feature>
<accession>A0A6S6T8E1</accession>
<evidence type="ECO:0000256" key="7">
    <source>
        <dbReference type="ARBA" id="ARBA00048573"/>
    </source>
</evidence>
<dbReference type="InterPro" id="IPR004364">
    <property type="entry name" value="Aa-tRNA-synt_II"/>
</dbReference>
<evidence type="ECO:0000259" key="10">
    <source>
        <dbReference type="PROSITE" id="PS50862"/>
    </source>
</evidence>
<dbReference type="InterPro" id="IPR006195">
    <property type="entry name" value="aa-tRNA-synth_II"/>
</dbReference>
<reference evidence="11" key="1">
    <citation type="submission" date="2020-01" db="EMBL/GenBank/DDBJ databases">
        <authorList>
            <person name="Meier V. D."/>
            <person name="Meier V D."/>
        </authorList>
    </citation>
    <scope>NUCLEOTIDE SEQUENCE</scope>
    <source>
        <strain evidence="11">HLG_WM_MAG_12</strain>
    </source>
</reference>
<evidence type="ECO:0000256" key="4">
    <source>
        <dbReference type="ARBA" id="ARBA00022741"/>
    </source>
</evidence>
<dbReference type="CDD" id="cd00775">
    <property type="entry name" value="LysRS_core"/>
    <property type="match status" value="1"/>
</dbReference>
<evidence type="ECO:0000256" key="1">
    <source>
        <dbReference type="ARBA" id="ARBA00008226"/>
    </source>
</evidence>
<dbReference type="GO" id="GO:0005829">
    <property type="term" value="C:cytosol"/>
    <property type="evidence" value="ECO:0007669"/>
    <property type="project" value="TreeGrafter"/>
</dbReference>
<proteinExistence type="inferred from homology"/>
<dbReference type="Pfam" id="PF01336">
    <property type="entry name" value="tRNA_anti-codon"/>
    <property type="match status" value="1"/>
</dbReference>
<dbReference type="Gene3D" id="3.30.930.10">
    <property type="entry name" value="Bira Bifunctional Protein, Domain 2"/>
    <property type="match status" value="1"/>
</dbReference>
<evidence type="ECO:0000256" key="6">
    <source>
        <dbReference type="ARBA" id="ARBA00023146"/>
    </source>
</evidence>
<keyword evidence="6 8" id="KW-0030">Aminoacyl-tRNA synthetase</keyword>
<dbReference type="InterPro" id="IPR045864">
    <property type="entry name" value="aa-tRNA-synth_II/BPL/LPL"/>
</dbReference>
<comment type="subunit">
    <text evidence="8">Homodimer.</text>
</comment>
<sequence length="501" mass="57831">MFDNQYEQLRIEKSKNLASIGKSPYPHNITRGIPTTEFIKKYDYIQTQENKRDESKSEKVIGRIKFLRLMGKAAFLKIEDSHGLLQCYVSQNALGDWFVDVKKLIEVGDIVAVEGFPFVTKTGELSLNAKSLELVTKSIVPLPEKFHGLKDIELRYRRRYLDMIMNQEVKSNFIIRSKMIKEIRNFFDDKNFMEVETPMMHEIAGGANARPFVTHHNSLGVDRFLRIAPELHLKRLVVGGMESVYEINKNFRNEGMDHTHNPEFTSIEFYQAYSNYKDLMRLTEELFDHLRKKLEIEEIIEYNGKKVNLSTPFKEISFKNALIEIGEIDANILKDTKSIEEFLKSKKIDFKPGLSRAKLYEELFDNFVEKKLINPTYITEYPIEISPLSRRDDEDSSIAQRFELFVAGSELANGFNELNDPLDQYDRFLDQINIKNSGDDEAHAMDEDFVRALGYGMPPTAGEGIGIDRLVMLLTNSTSIRDVILFPAMKPVANEDTIEVE</sequence>
<comment type="subcellular location">
    <subcellularLocation>
        <location evidence="8">Cytoplasm</location>
    </subcellularLocation>
</comment>
<dbReference type="GO" id="GO:0005524">
    <property type="term" value="F:ATP binding"/>
    <property type="evidence" value="ECO:0007669"/>
    <property type="project" value="UniProtKB-UniRule"/>
</dbReference>
<keyword evidence="5 8" id="KW-0067">ATP-binding</keyword>
<dbReference type="GO" id="GO:0000049">
    <property type="term" value="F:tRNA binding"/>
    <property type="evidence" value="ECO:0007669"/>
    <property type="project" value="TreeGrafter"/>
</dbReference>
<feature type="binding site" evidence="8">
    <location>
        <position position="403"/>
    </location>
    <ligand>
        <name>Mg(2+)</name>
        <dbReference type="ChEBI" id="CHEBI:18420"/>
        <label>1</label>
    </ligand>
</feature>
<dbReference type="GO" id="GO:0006430">
    <property type="term" value="P:lysyl-tRNA aminoacylation"/>
    <property type="evidence" value="ECO:0007669"/>
    <property type="project" value="UniProtKB-UniRule"/>
</dbReference>
<evidence type="ECO:0000256" key="5">
    <source>
        <dbReference type="ARBA" id="ARBA00022840"/>
    </source>
</evidence>
<keyword evidence="4 8" id="KW-0547">Nucleotide-binding</keyword>
<protein>
    <recommendedName>
        <fullName evidence="8">Lysine--tRNA ligase</fullName>
        <ecNumber evidence="8">6.1.1.6</ecNumber>
    </recommendedName>
    <alternativeName>
        <fullName evidence="8">Lysyl-tRNA synthetase</fullName>
        <shortName evidence="8">LysRS</shortName>
    </alternativeName>
</protein>
<evidence type="ECO:0000256" key="2">
    <source>
        <dbReference type="ARBA" id="ARBA00022598"/>
    </source>
</evidence>
<dbReference type="SUPFAM" id="SSF50249">
    <property type="entry name" value="Nucleic acid-binding proteins"/>
    <property type="match status" value="1"/>
</dbReference>
<dbReference type="InterPro" id="IPR004365">
    <property type="entry name" value="NA-bd_OB_tRNA"/>
</dbReference>